<reference evidence="7 8" key="1">
    <citation type="submission" date="2016-03" db="EMBL/GenBank/DDBJ databases">
        <title>How can Kluyveromyces marxianus grow so fast - potential evolutionary course in Saccharomyces Complex revealed by comparative genomics.</title>
        <authorList>
            <person name="Mo W."/>
            <person name="Lu W."/>
            <person name="Yang X."/>
            <person name="Qi J."/>
            <person name="Lv H."/>
        </authorList>
    </citation>
    <scope>NUCLEOTIDE SEQUENCE [LARGE SCALE GENOMIC DNA]</scope>
    <source>
        <strain evidence="7 8">FIM1</strain>
    </source>
</reference>
<evidence type="ECO:0000256" key="6">
    <source>
        <dbReference type="SAM" id="MobiDB-lite"/>
    </source>
</evidence>
<evidence type="ECO:0000313" key="8">
    <source>
        <dbReference type="Proteomes" id="UP000422736"/>
    </source>
</evidence>
<evidence type="ECO:0000256" key="4">
    <source>
        <dbReference type="ARBA" id="ARBA00023187"/>
    </source>
</evidence>
<feature type="compositionally biased region" description="Polar residues" evidence="6">
    <location>
        <begin position="363"/>
        <end position="377"/>
    </location>
</feature>
<feature type="region of interest" description="Disordered" evidence="6">
    <location>
        <begin position="361"/>
        <end position="383"/>
    </location>
</feature>
<dbReference type="PANTHER" id="PTHR14152">
    <property type="entry name" value="SQUAMOUS CELL CARCINOMA ANTIGEN RECOGNISED BY CYTOTOXIC T LYMPHOCYTES"/>
    <property type="match status" value="1"/>
</dbReference>
<sequence length="547" mass="62632">MGDITSISLEETNKIRASLGLKLIPIPVNNVPIEHDKEVHTLKKKVRTSHPETTTYETQHTYEHERLRNRIQESKKHLDSSHGNREIEDVESIDDWLANVGKESTNKGNTLPPAVKSKNTFGVSENVTDITIPNELKTLVDEKPIILTLKDTTENDTNGEDGYEDILENEKHSHDKQDAENLKLRQLNKNRRLGKVSLYDYEREENEDDVLREMESIAGTQSSSNKIRIESDSSDEDNVIQDYAPIKLKKRKKISANQTKPRKIDNNKMMKVDLVNLDDDVTEEPPQILFKVKRKPQKAEENEANIQQVNHHDNAKKMGIHILNNSKDGFIFDDTDEFLDSLKGDVLKRESETRPIKIDLKNPQRTQSEMTPETSTSEWKEGKEKELDFSEGVAGMISFLKEKNILKSQNGSGQTSGSKTVRSGMVNLEEAKTLRSIDTSSKELSSHLNSQAMDLSEEESRKVQLSNEENIASKLHRIQSEKLQNYNPNVELSYRDSEGNELTTKEAYKKLSQSWHGTKSNRKTIEKQRKKIAQRRNVMEKESLFDD</sequence>
<dbReference type="InterPro" id="IPR005011">
    <property type="entry name" value="SNU66/SART1"/>
</dbReference>
<protein>
    <submittedName>
        <fullName evidence="7">U4/U6.U5 small nuclear ribonucleoprotein</fullName>
    </submittedName>
</protein>
<keyword evidence="8" id="KW-1185">Reference proteome</keyword>
<evidence type="ECO:0000313" key="7">
    <source>
        <dbReference type="EMBL" id="QGN14517.1"/>
    </source>
</evidence>
<evidence type="ECO:0000256" key="1">
    <source>
        <dbReference type="ARBA" id="ARBA00004123"/>
    </source>
</evidence>
<dbReference type="GO" id="GO:1990904">
    <property type="term" value="C:ribonucleoprotein complex"/>
    <property type="evidence" value="ECO:0007669"/>
    <property type="project" value="UniProtKB-KW"/>
</dbReference>
<organism evidence="7 8">
    <name type="scientific">Kluyveromyces marxianus</name>
    <name type="common">Yeast</name>
    <name type="synonym">Candida kefyr</name>
    <dbReference type="NCBI Taxonomy" id="4911"/>
    <lineage>
        <taxon>Eukaryota</taxon>
        <taxon>Fungi</taxon>
        <taxon>Dikarya</taxon>
        <taxon>Ascomycota</taxon>
        <taxon>Saccharomycotina</taxon>
        <taxon>Saccharomycetes</taxon>
        <taxon>Saccharomycetales</taxon>
        <taxon>Saccharomycetaceae</taxon>
        <taxon>Kluyveromyces</taxon>
    </lineage>
</organism>
<gene>
    <name evidence="7" type="primary">SNU66</name>
    <name evidence="7" type="ORF">FIM1_1179</name>
</gene>
<proteinExistence type="inferred from homology"/>
<keyword evidence="4" id="KW-0508">mRNA splicing</keyword>
<accession>A0ABX6ES03</accession>
<evidence type="ECO:0000256" key="2">
    <source>
        <dbReference type="ARBA" id="ARBA00006076"/>
    </source>
</evidence>
<keyword evidence="3" id="KW-0507">mRNA processing</keyword>
<keyword evidence="7" id="KW-0687">Ribonucleoprotein</keyword>
<dbReference type="EMBL" id="CP015055">
    <property type="protein sequence ID" value="QGN14517.1"/>
    <property type="molecule type" value="Genomic_DNA"/>
</dbReference>
<feature type="region of interest" description="Disordered" evidence="6">
    <location>
        <begin position="437"/>
        <end position="461"/>
    </location>
</feature>
<keyword evidence="5" id="KW-0539">Nucleus</keyword>
<dbReference type="PANTHER" id="PTHR14152:SF5">
    <property type="entry name" value="U4_U6.U5 TRI-SNRNP-ASSOCIATED PROTEIN 1"/>
    <property type="match status" value="1"/>
</dbReference>
<dbReference type="InterPro" id="IPR045347">
    <property type="entry name" value="HIND"/>
</dbReference>
<dbReference type="Pfam" id="PF19252">
    <property type="entry name" value="HIND"/>
    <property type="match status" value="1"/>
</dbReference>
<comment type="similarity">
    <text evidence="2">Belongs to the SNU66/SART1 family.</text>
</comment>
<reference evidence="7 8" key="2">
    <citation type="submission" date="2019-11" db="EMBL/GenBank/DDBJ databases">
        <authorList>
            <person name="Lu H."/>
        </authorList>
    </citation>
    <scope>NUCLEOTIDE SEQUENCE [LARGE SCALE GENOMIC DNA]</scope>
    <source>
        <strain evidence="7 8">FIM1</strain>
    </source>
</reference>
<evidence type="ECO:0000256" key="3">
    <source>
        <dbReference type="ARBA" id="ARBA00022664"/>
    </source>
</evidence>
<name>A0ABX6ES03_KLUMA</name>
<dbReference type="Proteomes" id="UP000422736">
    <property type="component" value="Chromosome 2"/>
</dbReference>
<dbReference type="Pfam" id="PF03343">
    <property type="entry name" value="SART-1"/>
    <property type="match status" value="1"/>
</dbReference>
<evidence type="ECO:0000256" key="5">
    <source>
        <dbReference type="ARBA" id="ARBA00023242"/>
    </source>
</evidence>
<comment type="subcellular location">
    <subcellularLocation>
        <location evidence="1">Nucleus</location>
    </subcellularLocation>
</comment>